<dbReference type="AlphaFoldDB" id="A0A1I1SYS2"/>
<feature type="transmembrane region" description="Helical" evidence="9">
    <location>
        <begin position="192"/>
        <end position="209"/>
    </location>
</feature>
<feature type="transmembrane region" description="Helical" evidence="9">
    <location>
        <begin position="436"/>
        <end position="453"/>
    </location>
</feature>
<dbReference type="InterPro" id="IPR045018">
    <property type="entry name" value="Azg-like"/>
</dbReference>
<reference evidence="11" key="1">
    <citation type="submission" date="2016-10" db="EMBL/GenBank/DDBJ databases">
        <authorList>
            <person name="Varghese N."/>
            <person name="Submissions S."/>
        </authorList>
    </citation>
    <scope>NUCLEOTIDE SEQUENCE [LARGE SCALE GENOMIC DNA]</scope>
    <source>
        <strain evidence="11">R-53102</strain>
    </source>
</reference>
<feature type="transmembrane region" description="Helical" evidence="9">
    <location>
        <begin position="41"/>
        <end position="58"/>
    </location>
</feature>
<dbReference type="EMBL" id="FOMN01000005">
    <property type="protein sequence ID" value="SFD49083.1"/>
    <property type="molecule type" value="Genomic_DNA"/>
</dbReference>
<evidence type="ECO:0000256" key="5">
    <source>
        <dbReference type="ARBA" id="ARBA00022692"/>
    </source>
</evidence>
<keyword evidence="3 8" id="KW-0813">Transport</keyword>
<evidence type="ECO:0000256" key="4">
    <source>
        <dbReference type="ARBA" id="ARBA00022475"/>
    </source>
</evidence>
<keyword evidence="7 8" id="KW-0472">Membrane</keyword>
<keyword evidence="5 8" id="KW-0812">Transmembrane</keyword>
<evidence type="ECO:0000256" key="8">
    <source>
        <dbReference type="PIRNR" id="PIRNR005353"/>
    </source>
</evidence>
<accession>A0A1I1SYS2</accession>
<comment type="similarity">
    <text evidence="2 8">Belongs to the nucleobase:cation symporter-2 (NCS2) (TC 2.A.40) family. Azg-like subfamily.</text>
</comment>
<evidence type="ECO:0000313" key="11">
    <source>
        <dbReference type="Proteomes" id="UP000199599"/>
    </source>
</evidence>
<dbReference type="Pfam" id="PF00860">
    <property type="entry name" value="Xan_ur_permease"/>
    <property type="match status" value="1"/>
</dbReference>
<proteinExistence type="inferred from homology"/>
<evidence type="ECO:0000256" key="1">
    <source>
        <dbReference type="ARBA" id="ARBA00004651"/>
    </source>
</evidence>
<feature type="transmembrane region" description="Helical" evidence="9">
    <location>
        <begin position="361"/>
        <end position="383"/>
    </location>
</feature>
<comment type="subcellular location">
    <subcellularLocation>
        <location evidence="1 8">Cell membrane</location>
        <topology evidence="1 8">Multi-pass membrane protein</topology>
    </subcellularLocation>
</comment>
<feature type="transmembrane region" description="Helical" evidence="9">
    <location>
        <begin position="265"/>
        <end position="286"/>
    </location>
</feature>
<evidence type="ECO:0000256" key="3">
    <source>
        <dbReference type="ARBA" id="ARBA00022448"/>
    </source>
</evidence>
<dbReference type="PANTHER" id="PTHR43337:SF11">
    <property type="entry name" value="GUANINE_HYPOXANTHINE PERMEASE PBUG"/>
    <property type="match status" value="1"/>
</dbReference>
<dbReference type="STRING" id="1505723.SAMN04487792_1085"/>
<evidence type="ECO:0000256" key="7">
    <source>
        <dbReference type="ARBA" id="ARBA00023136"/>
    </source>
</evidence>
<dbReference type="GO" id="GO:0005345">
    <property type="term" value="F:purine nucleobase transmembrane transporter activity"/>
    <property type="evidence" value="ECO:0007669"/>
    <property type="project" value="TreeGrafter"/>
</dbReference>
<name>A0A1I1SYS2_9LACO</name>
<feature type="transmembrane region" description="Helical" evidence="9">
    <location>
        <begin position="153"/>
        <end position="172"/>
    </location>
</feature>
<sequence length="456" mass="48582">MPKYATLDLLILLFIFLEEKMTTLEKVFHLTDAHTTVRRELIAALTTFVSLSYILFVNPNILHAAGIDKGAAFTVTALSIAIGCFIMGFVANYPIALAPTLGSAAFFAYNVCGGMNINWQTALAAVLVASILFILITVLKLREKVVDAIPQDLKYAISAGIGLFISFIGLQNGKLIVNSDSNLVTLGKFNSPAVWITLFGLILTVILMAMNIPGSIFIGMVVTAIFGVLIGQIAMPKGVIAAAPTIAPTFGQAVFHLKDINTPQLFMVVLTFLLVTFFDTAGTLIGMTEQAGMVDQSGKIPRIGKAFLSDSLAMIEGAVLGTAPLGTSVESSAGIAMGGRTGLTAILVGILFLISMIFSPLLAVIPTTVTAPALIIVGVLMAGNLKKINWDKFEIAFPAFLTIIGMPFTYSISDGLALGMIAYPITMIAAKQAKKVSPMMYVLFIVFIIFFLITNM</sequence>
<dbReference type="PIRSF" id="PIRSF005353">
    <property type="entry name" value="PbuG"/>
    <property type="match status" value="1"/>
</dbReference>
<protein>
    <submittedName>
        <fullName evidence="10">Putative MFS transporter, AGZA family, xanthine/uracil permease</fullName>
    </submittedName>
</protein>
<feature type="transmembrane region" description="Helical" evidence="9">
    <location>
        <begin position="117"/>
        <end position="141"/>
    </location>
</feature>
<evidence type="ECO:0000256" key="2">
    <source>
        <dbReference type="ARBA" id="ARBA00005697"/>
    </source>
</evidence>
<organism evidence="10 11">
    <name type="scientific">Lactobacillus bombicola</name>
    <dbReference type="NCBI Taxonomy" id="1505723"/>
    <lineage>
        <taxon>Bacteria</taxon>
        <taxon>Bacillati</taxon>
        <taxon>Bacillota</taxon>
        <taxon>Bacilli</taxon>
        <taxon>Lactobacillales</taxon>
        <taxon>Lactobacillaceae</taxon>
        <taxon>Lactobacillus</taxon>
    </lineage>
</organism>
<dbReference type="Proteomes" id="UP000199599">
    <property type="component" value="Unassembled WGS sequence"/>
</dbReference>
<evidence type="ECO:0000256" key="6">
    <source>
        <dbReference type="ARBA" id="ARBA00022989"/>
    </source>
</evidence>
<dbReference type="InterPro" id="IPR026033">
    <property type="entry name" value="Azg-like_bact_archaea"/>
</dbReference>
<evidence type="ECO:0000313" key="10">
    <source>
        <dbReference type="EMBL" id="SFD49083.1"/>
    </source>
</evidence>
<feature type="transmembrane region" description="Helical" evidence="9">
    <location>
        <begin position="70"/>
        <end position="97"/>
    </location>
</feature>
<keyword evidence="4 8" id="KW-1003">Cell membrane</keyword>
<dbReference type="GO" id="GO:0005886">
    <property type="term" value="C:plasma membrane"/>
    <property type="evidence" value="ECO:0007669"/>
    <property type="project" value="UniProtKB-SubCell"/>
</dbReference>
<evidence type="ECO:0000256" key="9">
    <source>
        <dbReference type="SAM" id="Phobius"/>
    </source>
</evidence>
<feature type="transmembrane region" description="Helical" evidence="9">
    <location>
        <begin position="395"/>
        <end position="424"/>
    </location>
</feature>
<dbReference type="PANTHER" id="PTHR43337">
    <property type="entry name" value="XANTHINE/URACIL PERMEASE C887.17-RELATED"/>
    <property type="match status" value="1"/>
</dbReference>
<gene>
    <name evidence="10" type="ORF">SAMN04487792_1085</name>
</gene>
<feature type="transmembrane region" description="Helical" evidence="9">
    <location>
        <begin position="216"/>
        <end position="235"/>
    </location>
</feature>
<keyword evidence="6 8" id="KW-1133">Transmembrane helix</keyword>
<feature type="transmembrane region" description="Helical" evidence="9">
    <location>
        <begin position="333"/>
        <end position="354"/>
    </location>
</feature>
<dbReference type="InterPro" id="IPR006043">
    <property type="entry name" value="NCS2"/>
</dbReference>